<comment type="similarity">
    <text evidence="2 5">Belongs to the pseudouridine synthase TruB family. Type 1 subfamily.</text>
</comment>
<dbReference type="SUPFAM" id="SSF55120">
    <property type="entry name" value="Pseudouridine synthase"/>
    <property type="match status" value="1"/>
</dbReference>
<dbReference type="PANTHER" id="PTHR13767">
    <property type="entry name" value="TRNA-PSEUDOURIDINE SYNTHASE"/>
    <property type="match status" value="1"/>
</dbReference>
<dbReference type="HAMAP" id="MF_01080">
    <property type="entry name" value="TruB_bact"/>
    <property type="match status" value="1"/>
</dbReference>
<dbReference type="GO" id="GO:0031119">
    <property type="term" value="P:tRNA pseudouridine synthesis"/>
    <property type="evidence" value="ECO:0007669"/>
    <property type="project" value="UniProtKB-UniRule"/>
</dbReference>
<dbReference type="AlphaFoldDB" id="A0A955L728"/>
<dbReference type="EC" id="5.4.99.25" evidence="5"/>
<reference evidence="7" key="1">
    <citation type="submission" date="2020-04" db="EMBL/GenBank/DDBJ databases">
        <authorList>
            <person name="Zhang T."/>
        </authorList>
    </citation>
    <scope>NUCLEOTIDE SEQUENCE</scope>
    <source>
        <strain evidence="7">HKST-UBA11</strain>
    </source>
</reference>
<dbReference type="GO" id="GO:0003723">
    <property type="term" value="F:RNA binding"/>
    <property type="evidence" value="ECO:0007669"/>
    <property type="project" value="InterPro"/>
</dbReference>
<gene>
    <name evidence="5" type="primary">truB</name>
    <name evidence="7" type="ORF">KC717_00080</name>
</gene>
<evidence type="ECO:0000313" key="8">
    <source>
        <dbReference type="Proteomes" id="UP000754563"/>
    </source>
</evidence>
<reference evidence="7" key="2">
    <citation type="journal article" date="2021" name="Microbiome">
        <title>Successional dynamics and alternative stable states in a saline activated sludge microbial community over 9 years.</title>
        <authorList>
            <person name="Wang Y."/>
            <person name="Ye J."/>
            <person name="Ju F."/>
            <person name="Liu L."/>
            <person name="Boyd J.A."/>
            <person name="Deng Y."/>
            <person name="Parks D.H."/>
            <person name="Jiang X."/>
            <person name="Yin X."/>
            <person name="Woodcroft B.J."/>
            <person name="Tyson G.W."/>
            <person name="Hugenholtz P."/>
            <person name="Polz M.F."/>
            <person name="Zhang T."/>
        </authorList>
    </citation>
    <scope>NUCLEOTIDE SEQUENCE</scope>
    <source>
        <strain evidence="7">HKST-UBA11</strain>
    </source>
</reference>
<feature type="active site" description="Nucleophile" evidence="5">
    <location>
        <position position="61"/>
    </location>
</feature>
<accession>A0A955L728</accession>
<evidence type="ECO:0000256" key="4">
    <source>
        <dbReference type="ARBA" id="ARBA00023235"/>
    </source>
</evidence>
<evidence type="ECO:0000313" key="7">
    <source>
        <dbReference type="EMBL" id="MCA9385023.1"/>
    </source>
</evidence>
<evidence type="ECO:0000256" key="5">
    <source>
        <dbReference type="HAMAP-Rule" id="MF_01080"/>
    </source>
</evidence>
<dbReference type="InterPro" id="IPR014780">
    <property type="entry name" value="tRNA_psdUridine_synth_TruB"/>
</dbReference>
<sequence>MIKDLSFDLFDVVNKVTTDKFGRVSAFLAINKPIGITSHDIVDKVRKKLGTKKVGHAGALDPFASGVVLTLVGKRYTRLAEDLIKLDKRYRADVLFGVTTDTLDVEGYVTQVSDTSVFDFDRVPKVLKSFEGTYEQFVPVFSSVKVQGNKLRVLARKSSHFEFFAQEGEKWVRFFMGNQEDGSAKIVELPLPHKPVKISDVSCSDKATVSFDSLTGVFTKTETEIPNTNALPRATVEFDCSKGTYVRQFAYDLAQELDQVGMLIGLERTRVGAIGIDQCIDIESL</sequence>
<proteinExistence type="inferred from homology"/>
<name>A0A955L728_9BACT</name>
<dbReference type="Proteomes" id="UP000754563">
    <property type="component" value="Unassembled WGS sequence"/>
</dbReference>
<dbReference type="InterPro" id="IPR002501">
    <property type="entry name" value="PsdUridine_synth_N"/>
</dbReference>
<keyword evidence="4 5" id="KW-0413">Isomerase</keyword>
<evidence type="ECO:0000256" key="1">
    <source>
        <dbReference type="ARBA" id="ARBA00000385"/>
    </source>
</evidence>
<keyword evidence="3 5" id="KW-0819">tRNA processing</keyword>
<comment type="caution">
    <text evidence="7">The sequence shown here is derived from an EMBL/GenBank/DDBJ whole genome shotgun (WGS) entry which is preliminary data.</text>
</comment>
<dbReference type="GO" id="GO:1990481">
    <property type="term" value="P:mRNA pseudouridine synthesis"/>
    <property type="evidence" value="ECO:0007669"/>
    <property type="project" value="TreeGrafter"/>
</dbReference>
<comment type="function">
    <text evidence="5">Responsible for synthesis of pseudouridine from uracil-55 in the psi GC loop of transfer RNAs.</text>
</comment>
<organism evidence="7 8">
    <name type="scientific">Candidatus Dojkabacteria bacterium</name>
    <dbReference type="NCBI Taxonomy" id="2099670"/>
    <lineage>
        <taxon>Bacteria</taxon>
        <taxon>Candidatus Dojkabacteria</taxon>
    </lineage>
</organism>
<evidence type="ECO:0000256" key="2">
    <source>
        <dbReference type="ARBA" id="ARBA00005642"/>
    </source>
</evidence>
<dbReference type="EMBL" id="JAGQLH010000001">
    <property type="protein sequence ID" value="MCA9385023.1"/>
    <property type="molecule type" value="Genomic_DNA"/>
</dbReference>
<feature type="domain" description="Pseudouridine synthase II N-terminal" evidence="6">
    <location>
        <begin position="46"/>
        <end position="162"/>
    </location>
</feature>
<protein>
    <recommendedName>
        <fullName evidence="5">tRNA pseudouridine synthase B</fullName>
        <ecNumber evidence="5">5.4.99.25</ecNumber>
    </recommendedName>
    <alternativeName>
        <fullName evidence="5">tRNA pseudouridine(55) synthase</fullName>
        <shortName evidence="5">Psi55 synthase</shortName>
    </alternativeName>
    <alternativeName>
        <fullName evidence="5">tRNA pseudouridylate synthase</fullName>
    </alternativeName>
    <alternativeName>
        <fullName evidence="5">tRNA-uridine isomerase</fullName>
    </alternativeName>
</protein>
<evidence type="ECO:0000259" key="6">
    <source>
        <dbReference type="Pfam" id="PF01509"/>
    </source>
</evidence>
<comment type="catalytic activity">
    <reaction evidence="1 5">
        <text>uridine(55) in tRNA = pseudouridine(55) in tRNA</text>
        <dbReference type="Rhea" id="RHEA:42532"/>
        <dbReference type="Rhea" id="RHEA-COMP:10101"/>
        <dbReference type="Rhea" id="RHEA-COMP:10102"/>
        <dbReference type="ChEBI" id="CHEBI:65314"/>
        <dbReference type="ChEBI" id="CHEBI:65315"/>
        <dbReference type="EC" id="5.4.99.25"/>
    </reaction>
</comment>
<dbReference type="GO" id="GO:0160148">
    <property type="term" value="F:tRNA pseudouridine(55) synthase activity"/>
    <property type="evidence" value="ECO:0007669"/>
    <property type="project" value="UniProtKB-EC"/>
</dbReference>
<dbReference type="InterPro" id="IPR020103">
    <property type="entry name" value="PsdUridine_synth_cat_dom_sf"/>
</dbReference>
<evidence type="ECO:0000256" key="3">
    <source>
        <dbReference type="ARBA" id="ARBA00022694"/>
    </source>
</evidence>
<dbReference type="Pfam" id="PF01509">
    <property type="entry name" value="TruB_N"/>
    <property type="match status" value="1"/>
</dbReference>
<dbReference type="PANTHER" id="PTHR13767:SF2">
    <property type="entry name" value="PSEUDOURIDYLATE SYNTHASE TRUB1"/>
    <property type="match status" value="1"/>
</dbReference>
<dbReference type="Gene3D" id="3.30.2350.10">
    <property type="entry name" value="Pseudouridine synthase"/>
    <property type="match status" value="1"/>
</dbReference>